<dbReference type="InterPro" id="IPR050607">
    <property type="entry name" value="NOS"/>
</dbReference>
<comment type="similarity">
    <text evidence="4">Belongs to the NOS family.</text>
</comment>
<dbReference type="InterPro" id="IPR017927">
    <property type="entry name" value="FAD-bd_FR_type"/>
</dbReference>
<keyword evidence="13" id="KW-0560">Oxidoreductase</keyword>
<evidence type="ECO:0000256" key="8">
    <source>
        <dbReference type="ARBA" id="ARBA00022643"/>
    </source>
</evidence>
<evidence type="ECO:0000256" key="13">
    <source>
        <dbReference type="ARBA" id="ARBA00023002"/>
    </source>
</evidence>
<dbReference type="Gene3D" id="3.40.50.80">
    <property type="entry name" value="Nucleotide-binding domain of ferredoxin-NADP reductase (FNR) module"/>
    <property type="match status" value="1"/>
</dbReference>
<proteinExistence type="inferred from homology"/>
<sequence length="801" mass="90635">VYTNNPTSTKALRGEIEGCINELQPDFLKFDIENVVRKERMYHLSRGVHRFAVFALGSSAYPNFAAFGSYVDTMLGELGGERLLKLRAGDEMCGQEQAFRSWAPEVFNVACETFCLDDDETLSDATQVISSVTLNASTVRFLPMTTADSLVTGLSKVHSRKVWQCPLIKKWNLYGSQPVARTTLGIQMRKPHDCAYEPGDHVGIFASNKWDLVSGILARLNLGGIDPDEPMELQVLSETHTSTEVIKSWKPHERLPRASLRTLLSRYLDITTPPPPALLQFFATFATAPDDQEILTLLATDSAAYEDWRHWRFPHLLEVLEQFPSIHLPPALLVAQLTPLQPRFYSISSSPLAHPNEIHLTVAVVTYRTQAYEDWRHWRFPHLLEVLEQFPSIHLPPALLVAQLTPLQPRFYSISSSPLAHPNEIHLTVAVVTYRTQGLSKVHSRKVWQCPLIKKWNLYGSQPVAFAPVTMRKPHDCAYEPGDHVGIFASNKWDLVSGILARLNLGGIDPDEPMELQVLSETHTSTEVIKSWKPHERLPRASLRTLLSRYLDITTPPPPALLQFFATFATAPDDQEILTLLATVSTPASCHILTARIAVRIPAETAPNFHLPKEEGRSIICVGPGTGVAPFRGFWEHRYAQKMQNSRVIKFGLQELGKMTLFFGCQLKTMDLYSDEKSKMLDQKVLTKSFLALSREPTIPKTYVQDLMKKEASMLYRELIKEGGHFYVCGDCTMAEHVYQTLKYVFQHEGNLTEQNAEKLLLRLRDENRYHEDIFGITLRTAEVHKSSRESARIRMYQSGP</sequence>
<dbReference type="EC" id="1.14.13.39" evidence="5"/>
<dbReference type="Pfam" id="PF00667">
    <property type="entry name" value="FAD_binding_1"/>
    <property type="match status" value="3"/>
</dbReference>
<evidence type="ECO:0000259" key="15">
    <source>
        <dbReference type="PROSITE" id="PS50902"/>
    </source>
</evidence>
<evidence type="ECO:0000256" key="6">
    <source>
        <dbReference type="ARBA" id="ARBA00022617"/>
    </source>
</evidence>
<evidence type="ECO:0000256" key="2">
    <source>
        <dbReference type="ARBA" id="ARBA00001970"/>
    </source>
</evidence>
<dbReference type="InterPro" id="IPR003097">
    <property type="entry name" value="CysJ-like_FAD-binding"/>
</dbReference>
<evidence type="ECO:0000256" key="10">
    <source>
        <dbReference type="ARBA" id="ARBA00022827"/>
    </source>
</evidence>
<evidence type="ECO:0000256" key="4">
    <source>
        <dbReference type="ARBA" id="ARBA00006267"/>
    </source>
</evidence>
<dbReference type="InterPro" id="IPR001094">
    <property type="entry name" value="Flavdoxin-like"/>
</dbReference>
<comment type="cofactor">
    <cofactor evidence="3">
        <name>FAD</name>
        <dbReference type="ChEBI" id="CHEBI:57692"/>
    </cofactor>
</comment>
<keyword evidence="9" id="KW-0479">Metal-binding</keyword>
<feature type="domain" description="Flavodoxin-like" evidence="15">
    <location>
        <begin position="1"/>
        <end position="107"/>
    </location>
</feature>
<reference evidence="18" key="1">
    <citation type="submission" date="2025-08" db="UniProtKB">
        <authorList>
            <consortium name="RefSeq"/>
        </authorList>
    </citation>
    <scope>IDENTIFICATION</scope>
</reference>
<evidence type="ECO:0000256" key="14">
    <source>
        <dbReference type="ARBA" id="ARBA00023004"/>
    </source>
</evidence>
<dbReference type="Gene3D" id="2.40.30.10">
    <property type="entry name" value="Translation factors"/>
    <property type="match status" value="2"/>
</dbReference>
<evidence type="ECO:0000313" key="17">
    <source>
        <dbReference type="Proteomes" id="UP000079169"/>
    </source>
</evidence>
<dbReference type="GO" id="GO:0046872">
    <property type="term" value="F:metal ion binding"/>
    <property type="evidence" value="ECO:0007669"/>
    <property type="project" value="UniProtKB-KW"/>
</dbReference>
<dbReference type="Gene3D" id="1.20.990.10">
    <property type="entry name" value="NADPH-cytochrome p450 Reductase, Chain A, domain 3"/>
    <property type="match status" value="2"/>
</dbReference>
<dbReference type="PANTHER" id="PTHR43410">
    <property type="entry name" value="NITRIC OXIDE SYNTHASE OXYGENASE"/>
    <property type="match status" value="1"/>
</dbReference>
<evidence type="ECO:0000256" key="12">
    <source>
        <dbReference type="ARBA" id="ARBA00022860"/>
    </source>
</evidence>
<dbReference type="GO" id="GO:0005516">
    <property type="term" value="F:calmodulin binding"/>
    <property type="evidence" value="ECO:0007669"/>
    <property type="project" value="UniProtKB-KW"/>
</dbReference>
<comment type="cofactor">
    <cofactor evidence="2">
        <name>heme b</name>
        <dbReference type="ChEBI" id="CHEBI:60344"/>
    </cofactor>
</comment>
<dbReference type="PROSITE" id="PS51384">
    <property type="entry name" value="FAD_FR"/>
    <property type="match status" value="1"/>
</dbReference>
<dbReference type="GeneID" id="103519178"/>
<dbReference type="PANTHER" id="PTHR43410:SF1">
    <property type="entry name" value="NITRIC OXIDE SYNTHASE"/>
    <property type="match status" value="1"/>
</dbReference>
<keyword evidence="14" id="KW-0408">Iron</keyword>
<dbReference type="PROSITE" id="PS50902">
    <property type="entry name" value="FLAVODOXIN_LIKE"/>
    <property type="match status" value="1"/>
</dbReference>
<dbReference type="InterPro" id="IPR039261">
    <property type="entry name" value="FNR_nucleotide-bd"/>
</dbReference>
<dbReference type="SUPFAM" id="SSF52343">
    <property type="entry name" value="Ferredoxin reductase-like, C-terminal NADP-linked domain"/>
    <property type="match status" value="1"/>
</dbReference>
<dbReference type="PRINTS" id="PR00371">
    <property type="entry name" value="FPNCR"/>
</dbReference>
<dbReference type="InterPro" id="IPR017938">
    <property type="entry name" value="Riboflavin_synthase-like_b-brl"/>
</dbReference>
<organism evidence="17 18">
    <name type="scientific">Diaphorina citri</name>
    <name type="common">Asian citrus psyllid</name>
    <dbReference type="NCBI Taxonomy" id="121845"/>
    <lineage>
        <taxon>Eukaryota</taxon>
        <taxon>Metazoa</taxon>
        <taxon>Ecdysozoa</taxon>
        <taxon>Arthropoda</taxon>
        <taxon>Hexapoda</taxon>
        <taxon>Insecta</taxon>
        <taxon>Pterygota</taxon>
        <taxon>Neoptera</taxon>
        <taxon>Paraneoptera</taxon>
        <taxon>Hemiptera</taxon>
        <taxon>Sternorrhyncha</taxon>
        <taxon>Psylloidea</taxon>
        <taxon>Psyllidae</taxon>
        <taxon>Diaphorininae</taxon>
        <taxon>Diaphorina</taxon>
    </lineage>
</organism>
<accession>A0A3Q0JDR1</accession>
<dbReference type="Proteomes" id="UP000079169">
    <property type="component" value="Unplaced"/>
</dbReference>
<dbReference type="SUPFAM" id="SSF52218">
    <property type="entry name" value="Flavoproteins"/>
    <property type="match status" value="1"/>
</dbReference>
<dbReference type="STRING" id="121845.A0A3Q0JDR1"/>
<dbReference type="Pfam" id="PF00258">
    <property type="entry name" value="Flavodoxin_1"/>
    <property type="match status" value="1"/>
</dbReference>
<keyword evidence="7" id="KW-0285">Flavoprotein</keyword>
<feature type="domain" description="FAD-binding FR-type" evidence="16">
    <location>
        <begin position="160"/>
        <end position="481"/>
    </location>
</feature>
<dbReference type="InterPro" id="IPR023173">
    <property type="entry name" value="NADPH_Cyt_P450_Rdtase_alpha"/>
</dbReference>
<evidence type="ECO:0000256" key="11">
    <source>
        <dbReference type="ARBA" id="ARBA00022857"/>
    </source>
</evidence>
<dbReference type="InterPro" id="IPR001433">
    <property type="entry name" value="OxRdtase_FAD/NAD-bd"/>
</dbReference>
<dbReference type="InterPro" id="IPR008254">
    <property type="entry name" value="Flavodoxin/NO_synth"/>
</dbReference>
<dbReference type="Gene3D" id="3.40.50.360">
    <property type="match status" value="1"/>
</dbReference>
<keyword evidence="17" id="KW-1185">Reference proteome</keyword>
<evidence type="ECO:0000256" key="7">
    <source>
        <dbReference type="ARBA" id="ARBA00022630"/>
    </source>
</evidence>
<evidence type="ECO:0000256" key="5">
    <source>
        <dbReference type="ARBA" id="ARBA00012989"/>
    </source>
</evidence>
<evidence type="ECO:0000313" key="18">
    <source>
        <dbReference type="RefSeq" id="XP_026686564.1"/>
    </source>
</evidence>
<gene>
    <name evidence="18" type="primary">LOC103519178</name>
</gene>
<dbReference type="InterPro" id="IPR001709">
    <property type="entry name" value="Flavoprot_Pyr_Nucl_cyt_Rdtase"/>
</dbReference>
<feature type="non-terminal residue" evidence="18">
    <location>
        <position position="1"/>
    </location>
</feature>
<dbReference type="GO" id="GO:0004517">
    <property type="term" value="F:nitric-oxide synthase activity"/>
    <property type="evidence" value="ECO:0007669"/>
    <property type="project" value="UniProtKB-EC"/>
</dbReference>
<dbReference type="GO" id="GO:0010181">
    <property type="term" value="F:FMN binding"/>
    <property type="evidence" value="ECO:0007669"/>
    <property type="project" value="InterPro"/>
</dbReference>
<dbReference type="PRINTS" id="PR00369">
    <property type="entry name" value="FLAVODOXIN"/>
</dbReference>
<dbReference type="SUPFAM" id="SSF63380">
    <property type="entry name" value="Riboflavin synthase domain-like"/>
    <property type="match status" value="3"/>
</dbReference>
<dbReference type="AlphaFoldDB" id="A0A3Q0JDR1"/>
<keyword evidence="10" id="KW-0274">FAD</keyword>
<keyword evidence="6" id="KW-0349">Heme</keyword>
<dbReference type="KEGG" id="dci:103519178"/>
<dbReference type="FunFam" id="1.20.990.10:FF:000002">
    <property type="entry name" value="Nitric oxide synthase"/>
    <property type="match status" value="1"/>
</dbReference>
<evidence type="ECO:0000259" key="16">
    <source>
        <dbReference type="PROSITE" id="PS51384"/>
    </source>
</evidence>
<comment type="cofactor">
    <cofactor evidence="1">
        <name>FMN</name>
        <dbReference type="ChEBI" id="CHEBI:58210"/>
    </cofactor>
</comment>
<dbReference type="RefSeq" id="XP_026686564.1">
    <property type="nucleotide sequence ID" value="XM_026830763.1"/>
</dbReference>
<evidence type="ECO:0000256" key="3">
    <source>
        <dbReference type="ARBA" id="ARBA00001974"/>
    </source>
</evidence>
<evidence type="ECO:0000256" key="9">
    <source>
        <dbReference type="ARBA" id="ARBA00022723"/>
    </source>
</evidence>
<keyword evidence="11" id="KW-0521">NADP</keyword>
<dbReference type="InterPro" id="IPR029039">
    <property type="entry name" value="Flavoprotein-like_sf"/>
</dbReference>
<name>A0A3Q0JDR1_DIACI</name>
<dbReference type="Pfam" id="PF00175">
    <property type="entry name" value="NAD_binding_1"/>
    <property type="match status" value="1"/>
</dbReference>
<protein>
    <recommendedName>
        <fullName evidence="5">nitric-oxide synthase (NADPH)</fullName>
        <ecNumber evidence="5">1.14.13.39</ecNumber>
    </recommendedName>
</protein>
<dbReference type="PaxDb" id="121845-A0A3Q0JDR1"/>
<keyword evidence="8" id="KW-0288">FMN</keyword>
<evidence type="ECO:0000256" key="1">
    <source>
        <dbReference type="ARBA" id="ARBA00001917"/>
    </source>
</evidence>
<keyword evidence="12" id="KW-0112">Calmodulin-binding</keyword>